<reference evidence="4 5" key="1">
    <citation type="submission" date="2019-10" db="EMBL/GenBank/DDBJ databases">
        <title>Thermopilla bonchosmolovskayae gen. nov., sp. nov., a moderately thermophilic Chloroflexi bacterium from a Chukotka hot spring (Arctic, Russia), representing a novel classis Thermopillaia, which include previously uncultivated lineage OLB14.</title>
        <authorList>
            <person name="Kochetkova T.V."/>
            <person name="Zayulina K.S."/>
            <person name="Zhigarkov V.S."/>
            <person name="Minaev N.V."/>
            <person name="Novikov A."/>
            <person name="Toshchakov S.V."/>
            <person name="Elcheninov A.G."/>
            <person name="Kublanov I.V."/>
        </authorList>
    </citation>
    <scope>NUCLEOTIDE SEQUENCE [LARGE SCALE GENOMIC DNA]</scope>
    <source>
        <strain evidence="4 5">3753O</strain>
    </source>
</reference>
<dbReference type="InterPro" id="IPR020904">
    <property type="entry name" value="Sc_DH/Rdtase_CS"/>
</dbReference>
<evidence type="ECO:0000313" key="4">
    <source>
        <dbReference type="EMBL" id="QFG04292.1"/>
    </source>
</evidence>
<organism evidence="4 5">
    <name type="scientific">Tepidiforma bonchosmolovskayae</name>
    <dbReference type="NCBI Taxonomy" id="2601677"/>
    <lineage>
        <taxon>Bacteria</taxon>
        <taxon>Bacillati</taxon>
        <taxon>Chloroflexota</taxon>
        <taxon>Tepidiformia</taxon>
        <taxon>Tepidiformales</taxon>
        <taxon>Tepidiformaceae</taxon>
        <taxon>Tepidiforma</taxon>
    </lineage>
</organism>
<dbReference type="CDD" id="cd05233">
    <property type="entry name" value="SDR_c"/>
    <property type="match status" value="1"/>
</dbReference>
<dbReference type="RefSeq" id="WP_158068227.1">
    <property type="nucleotide sequence ID" value="NZ_CP042829.1"/>
</dbReference>
<keyword evidence="5" id="KW-1185">Reference proteome</keyword>
<feature type="domain" description="Ketoreductase" evidence="3">
    <location>
        <begin position="6"/>
        <end position="193"/>
    </location>
</feature>
<dbReference type="Pfam" id="PF13561">
    <property type="entry name" value="adh_short_C2"/>
    <property type="match status" value="1"/>
</dbReference>
<sequence length="261" mass="27129">MDIRGGVVIVTGSATGVGAACAKLLASKGCNVVINYTKSEADARETQAACEALGVETLLVQADVANDADCRRMAQAAIDRWGRIDGLINNAGTTKFVNHTDLEGLTAEDFQRIYAVNVIGAYQMTRAVAPQMKAQGRGAIVNVSSIAGVMGIGSSIAYAASKGALNTMTLSLARALGPEIRVNAICPGFIQGRWLRSGLGDAAYEAALAQQERTTPLRRAGTPEEMAQAAVWFIEGADLVTGELLIVDAGAHLGAAPLIAR</sequence>
<gene>
    <name evidence="4" type="ORF">Tbon_02650</name>
</gene>
<evidence type="ECO:0000313" key="5">
    <source>
        <dbReference type="Proteomes" id="UP000326331"/>
    </source>
</evidence>
<dbReference type="Gene3D" id="3.40.50.720">
    <property type="entry name" value="NAD(P)-binding Rossmann-like Domain"/>
    <property type="match status" value="1"/>
</dbReference>
<dbReference type="PRINTS" id="PR00081">
    <property type="entry name" value="GDHRDH"/>
</dbReference>
<dbReference type="PROSITE" id="PS51257">
    <property type="entry name" value="PROKAR_LIPOPROTEIN"/>
    <property type="match status" value="1"/>
</dbReference>
<dbReference type="InterPro" id="IPR036291">
    <property type="entry name" value="NAD(P)-bd_dom_sf"/>
</dbReference>
<keyword evidence="2" id="KW-0560">Oxidoreductase</keyword>
<evidence type="ECO:0000256" key="2">
    <source>
        <dbReference type="ARBA" id="ARBA00023002"/>
    </source>
</evidence>
<dbReference type="EMBL" id="CP042829">
    <property type="protein sequence ID" value="QFG04292.1"/>
    <property type="molecule type" value="Genomic_DNA"/>
</dbReference>
<dbReference type="PRINTS" id="PR00080">
    <property type="entry name" value="SDRFAMILY"/>
</dbReference>
<dbReference type="PANTHER" id="PTHR43639:SF1">
    <property type="entry name" value="SHORT-CHAIN DEHYDROGENASE_REDUCTASE FAMILY PROTEIN"/>
    <property type="match status" value="1"/>
</dbReference>
<comment type="similarity">
    <text evidence="1">Belongs to the short-chain dehydrogenases/reductases (SDR) family.</text>
</comment>
<dbReference type="Proteomes" id="UP000326331">
    <property type="component" value="Chromosome"/>
</dbReference>
<dbReference type="InterPro" id="IPR002347">
    <property type="entry name" value="SDR_fam"/>
</dbReference>
<protein>
    <submittedName>
        <fullName evidence="4">SDR family oxidoreductase</fullName>
    </submittedName>
</protein>
<evidence type="ECO:0000256" key="1">
    <source>
        <dbReference type="ARBA" id="ARBA00006484"/>
    </source>
</evidence>
<dbReference type="SMART" id="SM00822">
    <property type="entry name" value="PKS_KR"/>
    <property type="match status" value="1"/>
</dbReference>
<dbReference type="PROSITE" id="PS00061">
    <property type="entry name" value="ADH_SHORT"/>
    <property type="match status" value="1"/>
</dbReference>
<dbReference type="SUPFAM" id="SSF51735">
    <property type="entry name" value="NAD(P)-binding Rossmann-fold domains"/>
    <property type="match status" value="1"/>
</dbReference>
<name>A0ABX6C4V2_9CHLR</name>
<dbReference type="InterPro" id="IPR057326">
    <property type="entry name" value="KR_dom"/>
</dbReference>
<accession>A0ABX6C4V2</accession>
<proteinExistence type="inferred from homology"/>
<evidence type="ECO:0000259" key="3">
    <source>
        <dbReference type="SMART" id="SM00822"/>
    </source>
</evidence>
<dbReference type="PANTHER" id="PTHR43639">
    <property type="entry name" value="OXIDOREDUCTASE, SHORT-CHAIN DEHYDROGENASE/REDUCTASE FAMILY (AFU_ORTHOLOGUE AFUA_5G02870)"/>
    <property type="match status" value="1"/>
</dbReference>